<feature type="region of interest" description="Disordered" evidence="1">
    <location>
        <begin position="89"/>
        <end position="185"/>
    </location>
</feature>
<feature type="compositionally biased region" description="Basic and acidic residues" evidence="1">
    <location>
        <begin position="14"/>
        <end position="24"/>
    </location>
</feature>
<keyword evidence="3" id="KW-1185">Reference proteome</keyword>
<dbReference type="KEGG" id="llu:AKJ09_09443"/>
<feature type="compositionally biased region" description="Low complexity" evidence="1">
    <location>
        <begin position="112"/>
        <end position="136"/>
    </location>
</feature>
<feature type="region of interest" description="Disordered" evidence="1">
    <location>
        <begin position="1"/>
        <end position="24"/>
    </location>
</feature>
<evidence type="ECO:0000313" key="3">
    <source>
        <dbReference type="Proteomes" id="UP000064967"/>
    </source>
</evidence>
<dbReference type="OrthoDB" id="5526383at2"/>
<dbReference type="RefSeq" id="WP_146653648.1">
    <property type="nucleotide sequence ID" value="NZ_CP012333.1"/>
</dbReference>
<name>A0A0K1QBJ7_9BACT</name>
<dbReference type="GO" id="GO:0051301">
    <property type="term" value="P:cell division"/>
    <property type="evidence" value="ECO:0007669"/>
    <property type="project" value="UniProtKB-KW"/>
</dbReference>
<reference evidence="2 3" key="1">
    <citation type="submission" date="2015-08" db="EMBL/GenBank/DDBJ databases">
        <authorList>
            <person name="Babu N.S."/>
            <person name="Beckwith C.J."/>
            <person name="Beseler K.G."/>
            <person name="Brison A."/>
            <person name="Carone J.V."/>
            <person name="Caskin T.P."/>
            <person name="Diamond M."/>
            <person name="Durham M.E."/>
            <person name="Foxe J.M."/>
            <person name="Go M."/>
            <person name="Henderson B.A."/>
            <person name="Jones I.B."/>
            <person name="McGettigan J.A."/>
            <person name="Micheletti S.J."/>
            <person name="Nasrallah M.E."/>
            <person name="Ortiz D."/>
            <person name="Piller C.R."/>
            <person name="Privatt S.R."/>
            <person name="Schneider S.L."/>
            <person name="Sharp S."/>
            <person name="Smith T.C."/>
            <person name="Stanton J.D."/>
            <person name="Ullery H.E."/>
            <person name="Wilson R.J."/>
            <person name="Serrano M.G."/>
            <person name="Buck G."/>
            <person name="Lee V."/>
            <person name="Wang Y."/>
            <person name="Carvalho R."/>
            <person name="Voegtly L."/>
            <person name="Shi R."/>
            <person name="Duckworth R."/>
            <person name="Johnson A."/>
            <person name="Loviza R."/>
            <person name="Walstead R."/>
            <person name="Shah Z."/>
            <person name="Kiflezghi M."/>
            <person name="Wade K."/>
            <person name="Ball S.L."/>
            <person name="Bradley K.W."/>
            <person name="Asai D.J."/>
            <person name="Bowman C.A."/>
            <person name="Russell D.A."/>
            <person name="Pope W.H."/>
            <person name="Jacobs-Sera D."/>
            <person name="Hendrix R.W."/>
            <person name="Hatfull G.F."/>
        </authorList>
    </citation>
    <scope>NUCLEOTIDE SEQUENCE [LARGE SCALE GENOMIC DNA]</scope>
    <source>
        <strain evidence="2 3">DSM 27648</strain>
    </source>
</reference>
<dbReference type="AlphaFoldDB" id="A0A0K1QBJ7"/>
<feature type="compositionally biased region" description="Basic and acidic residues" evidence="1">
    <location>
        <begin position="150"/>
        <end position="163"/>
    </location>
</feature>
<dbReference type="EMBL" id="CP012333">
    <property type="protein sequence ID" value="AKV02780.1"/>
    <property type="molecule type" value="Genomic_DNA"/>
</dbReference>
<keyword evidence="2" id="KW-0132">Cell division</keyword>
<protein>
    <submittedName>
        <fullName evidence="2">Cell division protein FtsK</fullName>
    </submittedName>
</protein>
<evidence type="ECO:0000313" key="2">
    <source>
        <dbReference type="EMBL" id="AKV02780.1"/>
    </source>
</evidence>
<keyword evidence="2" id="KW-0131">Cell cycle</keyword>
<sequence length="294" mass="28881">MSLDPKTKALLRKAAREQEPSADDEARVLGALGKRIAAGGVVAAASAVAKTAPAQGVAKAAGLGLVTKILAVVGVVSAVGAGVYELAGTPHPESSSGAAPNVAEAAPPPTLAPSANATSSAPAPSPIAVPSAEGAPPVAPKPKAPTSAAKRKEPNAPAARDEAPLASVATQAPEPTPPPSTGVEAVPTAAGVERPAPAAMAPPAGLEGEIALLRDSDRLLREGNANAALAKLDEHAQRFPHGSLSEERTVSRVVVLCALGRTAEARAAGSAFLAARPSSPHAARVRGSCVGASN</sequence>
<gene>
    <name evidence="2" type="ORF">AKJ09_09443</name>
</gene>
<dbReference type="Proteomes" id="UP000064967">
    <property type="component" value="Chromosome"/>
</dbReference>
<proteinExistence type="predicted"/>
<evidence type="ECO:0000256" key="1">
    <source>
        <dbReference type="SAM" id="MobiDB-lite"/>
    </source>
</evidence>
<accession>A0A0K1QBJ7</accession>
<organism evidence="2 3">
    <name type="scientific">Labilithrix luteola</name>
    <dbReference type="NCBI Taxonomy" id="1391654"/>
    <lineage>
        <taxon>Bacteria</taxon>
        <taxon>Pseudomonadati</taxon>
        <taxon>Myxococcota</taxon>
        <taxon>Polyangia</taxon>
        <taxon>Polyangiales</taxon>
        <taxon>Labilitrichaceae</taxon>
        <taxon>Labilithrix</taxon>
    </lineage>
</organism>
<dbReference type="STRING" id="1391654.AKJ09_09443"/>